<dbReference type="CDD" id="cd00801">
    <property type="entry name" value="INT_P4_C"/>
    <property type="match status" value="1"/>
</dbReference>
<organism evidence="8 9">
    <name type="scientific">Pontixanthobacter rizhaonensis</name>
    <dbReference type="NCBI Taxonomy" id="2730337"/>
    <lineage>
        <taxon>Bacteria</taxon>
        <taxon>Pseudomonadati</taxon>
        <taxon>Pseudomonadota</taxon>
        <taxon>Alphaproteobacteria</taxon>
        <taxon>Sphingomonadales</taxon>
        <taxon>Erythrobacteraceae</taxon>
        <taxon>Pontixanthobacter</taxon>
    </lineage>
</organism>
<dbReference type="Gene3D" id="1.10.443.10">
    <property type="entry name" value="Intergrase catalytic core"/>
    <property type="match status" value="1"/>
</dbReference>
<evidence type="ECO:0000313" key="8">
    <source>
        <dbReference type="EMBL" id="NMW32047.1"/>
    </source>
</evidence>
<dbReference type="RefSeq" id="WP_170012369.1">
    <property type="nucleotide sequence ID" value="NZ_JABCRE010000003.1"/>
</dbReference>
<feature type="domain" description="Tyr recombinase" evidence="6">
    <location>
        <begin position="200"/>
        <end position="386"/>
    </location>
</feature>
<dbReference type="InterPro" id="IPR053876">
    <property type="entry name" value="Phage_int_M"/>
</dbReference>
<comment type="similarity">
    <text evidence="1">Belongs to the 'phage' integrase family.</text>
</comment>
<keyword evidence="9" id="KW-1185">Reference proteome</keyword>
<proteinExistence type="inferred from homology"/>
<dbReference type="InterPro" id="IPR025166">
    <property type="entry name" value="Integrase_DNA_bind_dom"/>
</dbReference>
<dbReference type="InterPro" id="IPR010998">
    <property type="entry name" value="Integrase_recombinase_N"/>
</dbReference>
<dbReference type="PROSITE" id="PS51898">
    <property type="entry name" value="TYR_RECOMBINASE"/>
    <property type="match status" value="1"/>
</dbReference>
<gene>
    <name evidence="8" type="ORF">HKD42_08235</name>
</gene>
<dbReference type="EMBL" id="JABCRE010000003">
    <property type="protein sequence ID" value="NMW32047.1"/>
    <property type="molecule type" value="Genomic_DNA"/>
</dbReference>
<evidence type="ECO:0000259" key="7">
    <source>
        <dbReference type="PROSITE" id="PS51900"/>
    </source>
</evidence>
<dbReference type="Proteomes" id="UP000561181">
    <property type="component" value="Unassembled WGS sequence"/>
</dbReference>
<keyword evidence="4" id="KW-0233">DNA recombination</keyword>
<dbReference type="Gene3D" id="3.30.160.390">
    <property type="entry name" value="Integrase, DNA-binding domain"/>
    <property type="match status" value="1"/>
</dbReference>
<dbReference type="InterPro" id="IPR002104">
    <property type="entry name" value="Integrase_catalytic"/>
</dbReference>
<dbReference type="PROSITE" id="PS51900">
    <property type="entry name" value="CB"/>
    <property type="match status" value="1"/>
</dbReference>
<sequence>MGRPNRLTPASVRAAKSAGRYADGECLFLNVSKTGAKSWVARITRNGKQRDIGLGSVSLVTLAKAREACRDVRAQVKAGLDPIAERKRAAGVPNFRTVAAKLIDENRKSWSNAKHAAQWLSTLETYVFPKLGDRQIDEITPADAKDVLMDIWLEKPETARRVRQRIGAVLDWAHTEGYRPDRVLLPTAGKGLPRQPQGVRHQPALPYSKLPEFMADLRSSDNISRLALEFLILTARRSGEVLGANWAEFDLDNQLWTVPGERIKTEKRKADPKPHTVPLCPSAMALLGRLQKYKTNHSDLLFSGLKRGQPLSDGTLAKLLRVMEAKDEQGRQAVPHGFRSTFRTWVSDATSYPRELAEKALGHALPSHVEAAYDRSDMVNKRRQLMAAYDSFANGTNGVVALAG</sequence>
<keyword evidence="3 5" id="KW-0238">DNA-binding</keyword>
<dbReference type="InterPro" id="IPR050808">
    <property type="entry name" value="Phage_Integrase"/>
</dbReference>
<evidence type="ECO:0000256" key="2">
    <source>
        <dbReference type="ARBA" id="ARBA00022908"/>
    </source>
</evidence>
<dbReference type="Pfam" id="PF00589">
    <property type="entry name" value="Phage_integrase"/>
    <property type="match status" value="1"/>
</dbReference>
<comment type="caution">
    <text evidence="8">The sequence shown here is derived from an EMBL/GenBank/DDBJ whole genome shotgun (WGS) entry which is preliminary data.</text>
</comment>
<dbReference type="Gene3D" id="1.10.150.130">
    <property type="match status" value="1"/>
</dbReference>
<dbReference type="InterPro" id="IPR038488">
    <property type="entry name" value="Integrase_DNA-bd_sf"/>
</dbReference>
<feature type="domain" description="Core-binding (CB)" evidence="7">
    <location>
        <begin position="97"/>
        <end position="174"/>
    </location>
</feature>
<evidence type="ECO:0000256" key="1">
    <source>
        <dbReference type="ARBA" id="ARBA00008857"/>
    </source>
</evidence>
<reference evidence="8 9" key="1">
    <citation type="submission" date="2020-04" db="EMBL/GenBank/DDBJ databases">
        <authorList>
            <person name="Liu A."/>
        </authorList>
    </citation>
    <scope>NUCLEOTIDE SEQUENCE [LARGE SCALE GENOMIC DNA]</scope>
    <source>
        <strain evidence="8 9">RZ02</strain>
    </source>
</reference>
<dbReference type="PANTHER" id="PTHR30629:SF2">
    <property type="entry name" value="PROPHAGE INTEGRASE INTS-RELATED"/>
    <property type="match status" value="1"/>
</dbReference>
<evidence type="ECO:0000259" key="6">
    <source>
        <dbReference type="PROSITE" id="PS51898"/>
    </source>
</evidence>
<name>A0A848QN53_9SPHN</name>
<dbReference type="GO" id="GO:0003677">
    <property type="term" value="F:DNA binding"/>
    <property type="evidence" value="ECO:0007669"/>
    <property type="project" value="UniProtKB-UniRule"/>
</dbReference>
<dbReference type="InterPro" id="IPR011010">
    <property type="entry name" value="DNA_brk_join_enz"/>
</dbReference>
<evidence type="ECO:0000256" key="5">
    <source>
        <dbReference type="PROSITE-ProRule" id="PRU01248"/>
    </source>
</evidence>
<dbReference type="PANTHER" id="PTHR30629">
    <property type="entry name" value="PROPHAGE INTEGRASE"/>
    <property type="match status" value="1"/>
</dbReference>
<dbReference type="SUPFAM" id="SSF56349">
    <property type="entry name" value="DNA breaking-rejoining enzymes"/>
    <property type="match status" value="1"/>
</dbReference>
<accession>A0A848QN53</accession>
<evidence type="ECO:0000256" key="3">
    <source>
        <dbReference type="ARBA" id="ARBA00023125"/>
    </source>
</evidence>
<evidence type="ECO:0000256" key="4">
    <source>
        <dbReference type="ARBA" id="ARBA00023172"/>
    </source>
</evidence>
<keyword evidence="2" id="KW-0229">DNA integration</keyword>
<dbReference type="InterPro" id="IPR044068">
    <property type="entry name" value="CB"/>
</dbReference>
<dbReference type="GO" id="GO:0006310">
    <property type="term" value="P:DNA recombination"/>
    <property type="evidence" value="ECO:0007669"/>
    <property type="project" value="UniProtKB-KW"/>
</dbReference>
<evidence type="ECO:0000313" key="9">
    <source>
        <dbReference type="Proteomes" id="UP000561181"/>
    </source>
</evidence>
<dbReference type="InterPro" id="IPR013762">
    <property type="entry name" value="Integrase-like_cat_sf"/>
</dbReference>
<dbReference type="AlphaFoldDB" id="A0A848QN53"/>
<dbReference type="Pfam" id="PF13356">
    <property type="entry name" value="Arm-DNA-bind_3"/>
    <property type="match status" value="1"/>
</dbReference>
<dbReference type="Pfam" id="PF22022">
    <property type="entry name" value="Phage_int_M"/>
    <property type="match status" value="1"/>
</dbReference>
<dbReference type="GO" id="GO:0015074">
    <property type="term" value="P:DNA integration"/>
    <property type="evidence" value="ECO:0007669"/>
    <property type="project" value="UniProtKB-KW"/>
</dbReference>
<protein>
    <submittedName>
        <fullName evidence="8">Tyrosine-type recombinase/integrase</fullName>
    </submittedName>
</protein>